<dbReference type="Proteomes" id="UP000032452">
    <property type="component" value="Unassembled WGS sequence"/>
</dbReference>
<evidence type="ECO:0000313" key="2">
    <source>
        <dbReference type="Proteomes" id="UP000032452"/>
    </source>
</evidence>
<keyword evidence="2" id="KW-1185">Reference proteome</keyword>
<evidence type="ECO:0000313" key="1">
    <source>
        <dbReference type="EMBL" id="KJH72835.1"/>
    </source>
</evidence>
<sequence length="66" mass="7814">MLSKTQINLIRFLQEEMGVSSECITKAQNQLEDKTLLPMILWQEGILSLEQLEQVFNWLEKRYSVK</sequence>
<proteinExistence type="predicted"/>
<protein>
    <recommendedName>
        <fullName evidence="3">DUF2949 domain-containing protein</fullName>
    </recommendedName>
</protein>
<dbReference type="RefSeq" id="WP_045053450.1">
    <property type="nucleotide sequence ID" value="NZ_CAWMDP010000011.1"/>
</dbReference>
<name>A0A0D8ZVR6_9CYAN</name>
<dbReference type="AlphaFoldDB" id="A0A0D8ZVR6"/>
<accession>A0A0D8ZVR6</accession>
<dbReference type="STRING" id="1618023.UH38_04595"/>
<organism evidence="1 2">
    <name type="scientific">Aliterella atlantica CENA595</name>
    <dbReference type="NCBI Taxonomy" id="1618023"/>
    <lineage>
        <taxon>Bacteria</taxon>
        <taxon>Bacillati</taxon>
        <taxon>Cyanobacteriota</taxon>
        <taxon>Cyanophyceae</taxon>
        <taxon>Chroococcidiopsidales</taxon>
        <taxon>Aliterellaceae</taxon>
        <taxon>Aliterella</taxon>
    </lineage>
</organism>
<dbReference type="InterPro" id="IPR021336">
    <property type="entry name" value="DUF2949"/>
</dbReference>
<dbReference type="Pfam" id="PF11165">
    <property type="entry name" value="DUF2949"/>
    <property type="match status" value="1"/>
</dbReference>
<gene>
    <name evidence="1" type="ORF">UH38_04595</name>
</gene>
<dbReference type="OrthoDB" id="433602at2"/>
<comment type="caution">
    <text evidence="1">The sequence shown here is derived from an EMBL/GenBank/DDBJ whole genome shotgun (WGS) entry which is preliminary data.</text>
</comment>
<evidence type="ECO:0008006" key="3">
    <source>
        <dbReference type="Google" id="ProtNLM"/>
    </source>
</evidence>
<dbReference type="EMBL" id="JYON01000003">
    <property type="protein sequence ID" value="KJH72835.1"/>
    <property type="molecule type" value="Genomic_DNA"/>
</dbReference>
<reference evidence="1 2" key="1">
    <citation type="submission" date="2015-02" db="EMBL/GenBank/DDBJ databases">
        <title>Draft genome of a novel marine cyanobacterium (Chroococcales) isolated from South Atlantic Ocean.</title>
        <authorList>
            <person name="Rigonato J."/>
            <person name="Alvarenga D.O."/>
            <person name="Branco L.H."/>
            <person name="Varani A.M."/>
            <person name="Brandini F.P."/>
            <person name="Fiore M.F."/>
        </authorList>
    </citation>
    <scope>NUCLEOTIDE SEQUENCE [LARGE SCALE GENOMIC DNA]</scope>
    <source>
        <strain evidence="1 2">CENA595</strain>
    </source>
</reference>